<comment type="caution">
    <text evidence="1">The sequence shown here is derived from an EMBL/GenBank/DDBJ whole genome shotgun (WGS) entry which is preliminary data.</text>
</comment>
<dbReference type="EMBL" id="CADEPI010000718">
    <property type="protein sequence ID" value="CAB3388220.1"/>
    <property type="molecule type" value="Genomic_DNA"/>
</dbReference>
<protein>
    <submittedName>
        <fullName evidence="1">Uncharacterized protein</fullName>
    </submittedName>
</protein>
<organism evidence="1 2">
    <name type="scientific">Cloeon dipterum</name>
    <dbReference type="NCBI Taxonomy" id="197152"/>
    <lineage>
        <taxon>Eukaryota</taxon>
        <taxon>Metazoa</taxon>
        <taxon>Ecdysozoa</taxon>
        <taxon>Arthropoda</taxon>
        <taxon>Hexapoda</taxon>
        <taxon>Insecta</taxon>
        <taxon>Pterygota</taxon>
        <taxon>Palaeoptera</taxon>
        <taxon>Ephemeroptera</taxon>
        <taxon>Pisciforma</taxon>
        <taxon>Baetidae</taxon>
        <taxon>Cloeon</taxon>
    </lineage>
</organism>
<dbReference type="Proteomes" id="UP000494165">
    <property type="component" value="Unassembled WGS sequence"/>
</dbReference>
<dbReference type="InterPro" id="IPR032675">
    <property type="entry name" value="LRR_dom_sf"/>
</dbReference>
<sequence length="469" mass="53761">MTDSLKSNKAGEREALARMLVAYGALKDGKTSLKKAFPELFEGIVRSPAYGMLAKTSKKKNMSQPAVAMRSHVMDFCNSQISSEEESGAEQFDCVLSLLDLTIKIVYDYIERYDEDLLKTCIGPVRHKMLEEVHRKMKDDPHPMCPLRDKKETNRDEKMEKIWAILPTLIKSTVRTKLDVSFLTFIRCNFCAWPNYRFQEFIRCLGANTPSLKELIMTGPYNLEYSLEERELASITKLKSLIILDIFRVQVALSGILDISRQCNKLKKIRANNSVTLDEINCTCLVETEEIVDFPHLPVVEYAWINCKGKSAHTSRCFMKRNGESLRELRLEGIHSKENMTFREIFSFCPNLQCLEFFDCNFSGNDAPVDAMQKLKRFWWCNSDIRYSDDAAAFSSILSAPLLDDLCIAQKKIDFSDNATVIARIQSREILQNLKKFLMPNRMIYTGLTIGDWVIYGNATLRENGNAWA</sequence>
<dbReference type="Gene3D" id="3.80.10.10">
    <property type="entry name" value="Ribonuclease Inhibitor"/>
    <property type="match status" value="1"/>
</dbReference>
<keyword evidence="2" id="KW-1185">Reference proteome</keyword>
<dbReference type="SUPFAM" id="SSF52047">
    <property type="entry name" value="RNI-like"/>
    <property type="match status" value="1"/>
</dbReference>
<gene>
    <name evidence="1" type="ORF">CLODIP_2_CD02676</name>
</gene>
<name>A0A8S1E7B2_9INSE</name>
<proteinExistence type="predicted"/>
<reference evidence="1 2" key="1">
    <citation type="submission" date="2020-04" db="EMBL/GenBank/DDBJ databases">
        <authorList>
            <person name="Alioto T."/>
            <person name="Alioto T."/>
            <person name="Gomez Garrido J."/>
        </authorList>
    </citation>
    <scope>NUCLEOTIDE SEQUENCE [LARGE SCALE GENOMIC DNA]</scope>
</reference>
<evidence type="ECO:0000313" key="2">
    <source>
        <dbReference type="Proteomes" id="UP000494165"/>
    </source>
</evidence>
<dbReference type="AlphaFoldDB" id="A0A8S1E7B2"/>
<evidence type="ECO:0000313" key="1">
    <source>
        <dbReference type="EMBL" id="CAB3388220.1"/>
    </source>
</evidence>
<accession>A0A8S1E7B2</accession>